<proteinExistence type="predicted"/>
<sequence>MEAIRISESTTKPVVIADSQDNPGAGGNSNTTGMLRALLKHDASEAAIGMIYDPESALAAQCSGEGSSLKLALGGEPALADQPLEDTFLVEKVSDGVMTVKGPMMKGAVIELGPTVCLRKNGVRIVVGSMKAQMLDREMYRIAGVEPESMRILVNKSSVHFRADFTHIAEKILVAQAPGPMPADPSTLPWKNLSHGIRVKPHGQVFKNSAQVPVKFDAVIIE</sequence>
<organism evidence="2">
    <name type="scientific">marine metagenome</name>
    <dbReference type="NCBI Taxonomy" id="408172"/>
    <lineage>
        <taxon>unclassified sequences</taxon>
        <taxon>metagenomes</taxon>
        <taxon>ecological metagenomes</taxon>
    </lineage>
</organism>
<reference evidence="2" key="1">
    <citation type="submission" date="2018-05" db="EMBL/GenBank/DDBJ databases">
        <authorList>
            <person name="Lanie J.A."/>
            <person name="Ng W.-L."/>
            <person name="Kazmierczak K.M."/>
            <person name="Andrzejewski T.M."/>
            <person name="Davidsen T.M."/>
            <person name="Wayne K.J."/>
            <person name="Tettelin H."/>
            <person name="Glass J.I."/>
            <person name="Rusch D."/>
            <person name="Podicherti R."/>
            <person name="Tsui H.-C.T."/>
            <person name="Winkler M.E."/>
        </authorList>
    </citation>
    <scope>NUCLEOTIDE SEQUENCE</scope>
</reference>
<evidence type="ECO:0000313" key="2">
    <source>
        <dbReference type="EMBL" id="SVD60658.1"/>
    </source>
</evidence>
<dbReference type="Pfam" id="PF07171">
    <property type="entry name" value="MlrC_C"/>
    <property type="match status" value="1"/>
</dbReference>
<dbReference type="EMBL" id="UINC01161452">
    <property type="protein sequence ID" value="SVD60658.1"/>
    <property type="molecule type" value="Genomic_DNA"/>
</dbReference>
<accession>A0A382WR45</accession>
<feature type="domain" description="Microcystin LR degradation protein MlrC C-terminal" evidence="1">
    <location>
        <begin position="16"/>
        <end position="192"/>
    </location>
</feature>
<evidence type="ECO:0000259" key="1">
    <source>
        <dbReference type="Pfam" id="PF07171"/>
    </source>
</evidence>
<dbReference type="InterPro" id="IPR010799">
    <property type="entry name" value="MlrC_C"/>
</dbReference>
<gene>
    <name evidence="2" type="ORF">METZ01_LOCUS413512</name>
</gene>
<dbReference type="AlphaFoldDB" id="A0A382WR45"/>
<protein>
    <recommendedName>
        <fullName evidence="1">Microcystin LR degradation protein MlrC C-terminal domain-containing protein</fullName>
    </recommendedName>
</protein>
<name>A0A382WR45_9ZZZZ</name>